<evidence type="ECO:0000256" key="3">
    <source>
        <dbReference type="ARBA" id="ARBA00006380"/>
    </source>
</evidence>
<dbReference type="EMBL" id="QUZK01000013">
    <property type="protein sequence ID" value="RFF32122.1"/>
    <property type="molecule type" value="Genomic_DNA"/>
</dbReference>
<dbReference type="RefSeq" id="WP_116649532.1">
    <property type="nucleotide sequence ID" value="NZ_QUZK01000013.1"/>
</dbReference>
<evidence type="ECO:0000256" key="12">
    <source>
        <dbReference type="RuleBase" id="RU365103"/>
    </source>
</evidence>
<feature type="domain" description="3-deoxy-D-manno-octulosonic-acid transferase N-terminal" evidence="14">
    <location>
        <begin position="33"/>
        <end position="208"/>
    </location>
</feature>
<dbReference type="FunFam" id="3.40.50.2000:FF:000032">
    <property type="entry name" value="3-deoxy-D-manno-octulosonic acid transferase"/>
    <property type="match status" value="1"/>
</dbReference>
<dbReference type="GO" id="GO:0030313">
    <property type="term" value="C:cell envelope"/>
    <property type="evidence" value="ECO:0007669"/>
    <property type="project" value="UniProtKB-SubCell"/>
</dbReference>
<evidence type="ECO:0000259" key="14">
    <source>
        <dbReference type="Pfam" id="PF04413"/>
    </source>
</evidence>
<evidence type="ECO:0000313" key="16">
    <source>
        <dbReference type="Proteomes" id="UP000260351"/>
    </source>
</evidence>
<keyword evidence="12" id="KW-1003">Cell membrane</keyword>
<evidence type="ECO:0000256" key="1">
    <source>
        <dbReference type="ARBA" id="ARBA00004196"/>
    </source>
</evidence>
<dbReference type="InterPro" id="IPR001296">
    <property type="entry name" value="Glyco_trans_1"/>
</dbReference>
<evidence type="ECO:0000256" key="2">
    <source>
        <dbReference type="ARBA" id="ARBA00004713"/>
    </source>
</evidence>
<organism evidence="15 16">
    <name type="scientific">Wenzhouxiangella sediminis</name>
    <dbReference type="NCBI Taxonomy" id="1792836"/>
    <lineage>
        <taxon>Bacteria</taxon>
        <taxon>Pseudomonadati</taxon>
        <taxon>Pseudomonadota</taxon>
        <taxon>Gammaproteobacteria</taxon>
        <taxon>Chromatiales</taxon>
        <taxon>Wenzhouxiangellaceae</taxon>
        <taxon>Wenzhouxiangella</taxon>
    </lineage>
</organism>
<dbReference type="InterPro" id="IPR038107">
    <property type="entry name" value="Glycos_transf_N_sf"/>
</dbReference>
<feature type="site" description="Transition state stabilizer" evidence="11">
    <location>
        <position position="128"/>
    </location>
</feature>
<dbReference type="Gene3D" id="3.40.50.11720">
    <property type="entry name" value="3-Deoxy-D-manno-octulosonic-acid transferase, N-terminal domain"/>
    <property type="match status" value="1"/>
</dbReference>
<evidence type="ECO:0000256" key="6">
    <source>
        <dbReference type="ARBA" id="ARBA00022519"/>
    </source>
</evidence>
<comment type="subcellular location">
    <subcellularLocation>
        <location evidence="1">Cell envelope</location>
    </subcellularLocation>
    <subcellularLocation>
        <location evidence="12">Cell membrane</location>
    </subcellularLocation>
</comment>
<evidence type="ECO:0000259" key="13">
    <source>
        <dbReference type="Pfam" id="PF00534"/>
    </source>
</evidence>
<dbReference type="GO" id="GO:0009244">
    <property type="term" value="P:lipopolysaccharide core region biosynthetic process"/>
    <property type="evidence" value="ECO:0007669"/>
    <property type="project" value="UniProtKB-UniRule"/>
</dbReference>
<evidence type="ECO:0000256" key="4">
    <source>
        <dbReference type="ARBA" id="ARBA00012621"/>
    </source>
</evidence>
<dbReference type="GO" id="GO:0009245">
    <property type="term" value="P:lipid A biosynthetic process"/>
    <property type="evidence" value="ECO:0007669"/>
    <property type="project" value="TreeGrafter"/>
</dbReference>
<name>A0A3E1KBW5_9GAMM</name>
<dbReference type="PANTHER" id="PTHR42755:SF1">
    <property type="entry name" value="3-DEOXY-D-MANNO-OCTULOSONIC ACID TRANSFERASE, MITOCHONDRIAL-RELATED"/>
    <property type="match status" value="1"/>
</dbReference>
<keyword evidence="16" id="KW-1185">Reference proteome</keyword>
<evidence type="ECO:0000256" key="10">
    <source>
        <dbReference type="PIRSR" id="PIRSR639901-1"/>
    </source>
</evidence>
<evidence type="ECO:0000256" key="5">
    <source>
        <dbReference type="ARBA" id="ARBA00019077"/>
    </source>
</evidence>
<dbReference type="InterPro" id="IPR039901">
    <property type="entry name" value="Kdotransferase"/>
</dbReference>
<dbReference type="Proteomes" id="UP000260351">
    <property type="component" value="Unassembled WGS sequence"/>
</dbReference>
<dbReference type="Pfam" id="PF00534">
    <property type="entry name" value="Glycos_transf_1"/>
    <property type="match status" value="1"/>
</dbReference>
<dbReference type="Pfam" id="PF04413">
    <property type="entry name" value="Glycos_transf_N"/>
    <property type="match status" value="1"/>
</dbReference>
<feature type="active site" description="Proton acceptor" evidence="10">
    <location>
        <position position="58"/>
    </location>
</feature>
<dbReference type="GO" id="GO:0005886">
    <property type="term" value="C:plasma membrane"/>
    <property type="evidence" value="ECO:0007669"/>
    <property type="project" value="UniProtKB-SubCell"/>
</dbReference>
<keyword evidence="7 12" id="KW-0808">Transferase</keyword>
<feature type="domain" description="Glycosyl transferase family 1" evidence="13">
    <location>
        <begin position="244"/>
        <end position="393"/>
    </location>
</feature>
<accession>A0A3E1KBW5</accession>
<protein>
    <recommendedName>
        <fullName evidence="5 12">3-deoxy-D-manno-octulosonic acid transferase</fullName>
        <shortName evidence="12">Kdo transferase</shortName>
        <ecNumber evidence="4 12">2.4.99.12</ecNumber>
    </recommendedName>
    <alternativeName>
        <fullName evidence="8 12">Lipid IV(A) 3-deoxy-D-manno-octulosonic acid transferase</fullName>
    </alternativeName>
</protein>
<comment type="caution">
    <text evidence="15">The sequence shown here is derived from an EMBL/GenBank/DDBJ whole genome shotgun (WGS) entry which is preliminary data.</text>
</comment>
<dbReference type="EC" id="2.4.99.12" evidence="4 12"/>
<comment type="function">
    <text evidence="12">Involved in lipopolysaccharide (LPS) biosynthesis. Catalyzes the transfer of 3-deoxy-D-manno-octulosonate (Kdo) residue(s) from CMP-Kdo to lipid IV(A), the tetraacyldisaccharide-1,4'-bisphosphate precursor of lipid A.</text>
</comment>
<comment type="pathway">
    <text evidence="2 12">Bacterial outer membrane biogenesis; LPS core biosynthesis.</text>
</comment>
<keyword evidence="6" id="KW-0472">Membrane</keyword>
<keyword evidence="6" id="KW-0997">Cell inner membrane</keyword>
<dbReference type="GO" id="GO:0043842">
    <property type="term" value="F:Kdo transferase activity"/>
    <property type="evidence" value="ECO:0007669"/>
    <property type="project" value="UniProtKB-EC"/>
</dbReference>
<dbReference type="UniPathway" id="UPA00958"/>
<dbReference type="InterPro" id="IPR007507">
    <property type="entry name" value="Glycos_transf_N"/>
</dbReference>
<keyword evidence="12" id="KW-0448">Lipopolysaccharide biosynthesis</keyword>
<dbReference type="OrthoDB" id="9789797at2"/>
<comment type="similarity">
    <text evidence="3">Belongs to the glycosyltransferase group 1 family. Glycosyltransferase 30 subfamily.</text>
</comment>
<evidence type="ECO:0000256" key="8">
    <source>
        <dbReference type="ARBA" id="ARBA00031445"/>
    </source>
</evidence>
<feature type="site" description="Transition state stabilizer" evidence="11">
    <location>
        <position position="206"/>
    </location>
</feature>
<evidence type="ECO:0000256" key="7">
    <source>
        <dbReference type="ARBA" id="ARBA00022679"/>
    </source>
</evidence>
<dbReference type="Gene3D" id="3.40.50.2000">
    <property type="entry name" value="Glycogen Phosphorylase B"/>
    <property type="match status" value="1"/>
</dbReference>
<dbReference type="SUPFAM" id="SSF53756">
    <property type="entry name" value="UDP-Glycosyltransferase/glycogen phosphorylase"/>
    <property type="match status" value="1"/>
</dbReference>
<reference evidence="15 16" key="1">
    <citation type="submission" date="2018-08" db="EMBL/GenBank/DDBJ databases">
        <title>Wenzhouxiangella salilacus sp. nov., a novel bacterium isolated from a saline lake in Xinjiang Province, China.</title>
        <authorList>
            <person name="Han S."/>
        </authorList>
    </citation>
    <scope>NUCLEOTIDE SEQUENCE [LARGE SCALE GENOMIC DNA]</scope>
    <source>
        <strain evidence="15 16">XDB06</strain>
    </source>
</reference>
<evidence type="ECO:0000256" key="9">
    <source>
        <dbReference type="ARBA" id="ARBA00049183"/>
    </source>
</evidence>
<proteinExistence type="inferred from homology"/>
<dbReference type="AlphaFoldDB" id="A0A3E1KBW5"/>
<gene>
    <name evidence="15" type="ORF">DZC52_02455</name>
</gene>
<sequence length="416" mass="45934">MLAVYRLLVLLAAPLALAWFRWRIPGPAGLRAHWRERLGRLPESDRPALWIHAASVGEINAVAGLVTALLERYPDERVVISTITVTGRAEAVRRFGDRVETVFAPLDTPWVVGRWLARVRPRLAIVAETEIWPELYRGCRKREIPMVLVNARLARKAMRRYRRFRSLFAAALEAVDLAVCQSEEDAERFRELGLDDSKLAMAGNLKFDSAIPQDLGETVRRLREQWGERATWVAGSTRPGEEDIVLAAHARLRERRPDALLVLAPRHPDRSDEIRALIDRVGLKQQTIGEDVEAGTDVVLVDRIGVLVSCYAAAPAAFVGGSLVDIGGHNLLEPAAFGKAVIAGPHLHQQADSAAALREAGALIEVSDAEGLAEAVESIWSDPQRALEYGSAALRVVENGRGSVRRALRSIEPFLR</sequence>
<evidence type="ECO:0000256" key="11">
    <source>
        <dbReference type="PIRSR" id="PIRSR639901-2"/>
    </source>
</evidence>
<evidence type="ECO:0000313" key="15">
    <source>
        <dbReference type="EMBL" id="RFF32122.1"/>
    </source>
</evidence>
<comment type="catalytic activity">
    <reaction evidence="9 12">
        <text>lipid IVA (E. coli) + CMP-3-deoxy-beta-D-manno-octulosonate = alpha-Kdo-(2-&gt;6)-lipid IVA (E. coli) + CMP + H(+)</text>
        <dbReference type="Rhea" id="RHEA:28066"/>
        <dbReference type="ChEBI" id="CHEBI:15378"/>
        <dbReference type="ChEBI" id="CHEBI:58603"/>
        <dbReference type="ChEBI" id="CHEBI:60364"/>
        <dbReference type="ChEBI" id="CHEBI:60377"/>
        <dbReference type="ChEBI" id="CHEBI:85987"/>
        <dbReference type="EC" id="2.4.99.12"/>
    </reaction>
</comment>
<dbReference type="PANTHER" id="PTHR42755">
    <property type="entry name" value="3-DEOXY-MANNO-OCTULOSONATE CYTIDYLYLTRANSFERASE"/>
    <property type="match status" value="1"/>
</dbReference>